<keyword evidence="2" id="KW-0963">Cytoplasm</keyword>
<dbReference type="KEGG" id="spu:589364"/>
<feature type="compositionally biased region" description="Low complexity" evidence="8">
    <location>
        <begin position="829"/>
        <end position="877"/>
    </location>
</feature>
<evidence type="ECO:0000256" key="7">
    <source>
        <dbReference type="SAM" id="Coils"/>
    </source>
</evidence>
<dbReference type="InterPro" id="IPR026720">
    <property type="entry name" value="CFAP91"/>
</dbReference>
<proteinExistence type="inferred from homology"/>
<comment type="subcellular location">
    <subcellularLocation>
        <location evidence="1">Cytoplasm</location>
        <location evidence="1">Cytoskeleton</location>
        <location evidence="1">Cilium axoneme</location>
    </subcellularLocation>
</comment>
<evidence type="ECO:0000256" key="6">
    <source>
        <dbReference type="ARBA" id="ARBA00029555"/>
    </source>
</evidence>
<evidence type="ECO:0000313" key="10">
    <source>
        <dbReference type="EnsemblMetazoa" id="XP_030833395"/>
    </source>
</evidence>
<keyword evidence="7" id="KW-0175">Coiled coil</keyword>
<feature type="compositionally biased region" description="Low complexity" evidence="8">
    <location>
        <begin position="981"/>
        <end position="993"/>
    </location>
</feature>
<feature type="compositionally biased region" description="Low complexity" evidence="8">
    <location>
        <begin position="760"/>
        <end position="782"/>
    </location>
</feature>
<evidence type="ECO:0000259" key="9">
    <source>
        <dbReference type="Pfam" id="PF14738"/>
    </source>
</evidence>
<sequence>MSAAQAVRRPRIQQARTHDYLYDPIYTLSSERDHGRATFRANTTVERVGRVPQFNTMFSSLRHFPRFNVRLDPTDPVPRFVSRQWRGYADQGREALVRYKTFNYAPDLKVPTVHHPEAQVGGQNRYKYFRRPIIPFLQQVPPEFVMDNSLAHMGGQSDQVMQERAPTPLHRTVEIQTDYRESETQTDPYTPEYVVRPGSQPELLTLATLSFGHGLPAGLAEVEMIERARAKREWEATLPPLSDVTQLEKRKRMMDEMERKEWTLREEEIEKLQEARLQLLQKILKEREENHAKLSAKRLDKLWAKKQQERERKVAWIRKEHVKSIRKLTVKRRNVEGKLERRDITKDYSAFASEAYAPRTRHGVFLDKGSEQYTVKSKYITTYQGLLELENSLPDFVTQPRVIAPKPKSSGKAGFIKREQRRQNELNEIYKGIKDQKNKGVEPPKPLKFLQKIEKPIPRPPTPSVEVPDLVEEERELAIVFLQQVIRGRAIQNMMFEGKEKRQELINELRSTHALQEAEQQIKKQDRQATLNIQRQRQVHDHRESFIDEAMSKQEGAALGDMLDFLSKELVRLQEERRIHAFAMLAERRRRVREAEESGRRQVEERRRREEDEIFKQLVKVHQNTVDTYLEDIILTSMDRTADDQARQEVQERAQQVNEVAYLSEQRGEQKETVAELVQMFLLPEVQKITNREKVKQEQRKHLIAAHSTIHKESEGVIGLHSKPLRAQSTDEKPPSRPTSASKSERKTPSPTGQKVTSRPPSGAAKGQGSSKGSSRPSSARKGSAEGSQRGSRAGSPKVKKSPSSSPAPPSSPQQDSKPAMESQEPPQDTQAPATSSPAPPADTQAPPADAKAPPADTQAPPADTQAPPADTQAPPADTQPPPADTKAPQSDTQAPQSDTQAPMDISDQPQAPTSSEEAPPVDTQAPMEGVSDQSEAPTSSEAAPAEGMSDQPQAPTASEETPAVAAQQGEAPSEAQADSTEGGTTGTIEPPEVVTAGQKQEPPITEDQASVPTETPAAPEEGTAQPTEAPSQGEGTSEPAAVPMEEATKPPPEDQQGTAEVEEVQAEVRQKTDSATQGER</sequence>
<comment type="similarity">
    <text evidence="5">Belongs to the CFAP91 family.</text>
</comment>
<evidence type="ECO:0000256" key="4">
    <source>
        <dbReference type="ARBA" id="ARBA00023273"/>
    </source>
</evidence>
<dbReference type="PANTHER" id="PTHR22455:SF10">
    <property type="entry name" value="CILIA- AND FLAGELLA-ASSOCIATED PROTEIN 91"/>
    <property type="match status" value="1"/>
</dbReference>
<dbReference type="PANTHER" id="PTHR22455">
    <property type="entry name" value="CILIA- AND FLAGELLA-ASSOCIATED PROTEIN 91"/>
    <property type="match status" value="1"/>
</dbReference>
<dbReference type="RefSeq" id="XP_030833395.1">
    <property type="nucleotide sequence ID" value="XM_030977535.1"/>
</dbReference>
<dbReference type="InParanoid" id="A0A7M7NC68"/>
<organism evidence="10 11">
    <name type="scientific">Strongylocentrotus purpuratus</name>
    <name type="common">Purple sea urchin</name>
    <dbReference type="NCBI Taxonomy" id="7668"/>
    <lineage>
        <taxon>Eukaryota</taxon>
        <taxon>Metazoa</taxon>
        <taxon>Echinodermata</taxon>
        <taxon>Eleutherozoa</taxon>
        <taxon>Echinozoa</taxon>
        <taxon>Echinoidea</taxon>
        <taxon>Euechinoidea</taxon>
        <taxon>Echinacea</taxon>
        <taxon>Camarodonta</taxon>
        <taxon>Echinidea</taxon>
        <taxon>Strongylocentrotidae</taxon>
        <taxon>Strongylocentrotus</taxon>
    </lineage>
</organism>
<keyword evidence="4" id="KW-0966">Cell projection</keyword>
<keyword evidence="11" id="KW-1185">Reference proteome</keyword>
<feature type="region of interest" description="Disordered" evidence="8">
    <location>
        <begin position="714"/>
        <end position="1081"/>
    </location>
</feature>
<feature type="compositionally biased region" description="Polar residues" evidence="8">
    <location>
        <begin position="1025"/>
        <end position="1036"/>
    </location>
</feature>
<feature type="compositionally biased region" description="Polar residues" evidence="8">
    <location>
        <begin position="891"/>
        <end position="901"/>
    </location>
</feature>
<feature type="compositionally biased region" description="Polar residues" evidence="8">
    <location>
        <begin position="749"/>
        <end position="759"/>
    </location>
</feature>
<name>A0A7M7NC68_STRPU</name>
<evidence type="ECO:0000256" key="1">
    <source>
        <dbReference type="ARBA" id="ARBA00004430"/>
    </source>
</evidence>
<dbReference type="OMA" id="PAQDICG"/>
<dbReference type="InterPro" id="IPR032840">
    <property type="entry name" value="CFAP91_dom"/>
</dbReference>
<evidence type="ECO:0000256" key="8">
    <source>
        <dbReference type="SAM" id="MobiDB-lite"/>
    </source>
</evidence>
<feature type="compositionally biased region" description="Polar residues" evidence="8">
    <location>
        <begin position="908"/>
        <end position="917"/>
    </location>
</feature>
<evidence type="ECO:0000256" key="5">
    <source>
        <dbReference type="ARBA" id="ARBA00029468"/>
    </source>
</evidence>
<protein>
    <recommendedName>
        <fullName evidence="6">Cilia- and flagella-associated protein 91</fullName>
    </recommendedName>
</protein>
<evidence type="ECO:0000313" key="11">
    <source>
        <dbReference type="Proteomes" id="UP000007110"/>
    </source>
</evidence>
<dbReference type="Pfam" id="PF14738">
    <property type="entry name" value="CFAP91"/>
    <property type="match status" value="1"/>
</dbReference>
<feature type="domain" description="CFAP91" evidence="9">
    <location>
        <begin position="175"/>
        <end position="327"/>
    </location>
</feature>
<evidence type="ECO:0000256" key="3">
    <source>
        <dbReference type="ARBA" id="ARBA00023212"/>
    </source>
</evidence>
<dbReference type="Proteomes" id="UP000007110">
    <property type="component" value="Unassembled WGS sequence"/>
</dbReference>
<feature type="compositionally biased region" description="Low complexity" evidence="8">
    <location>
        <begin position="935"/>
        <end position="947"/>
    </location>
</feature>
<feature type="compositionally biased region" description="Basic and acidic residues" evidence="8">
    <location>
        <begin position="1067"/>
        <end position="1081"/>
    </location>
</feature>
<keyword evidence="3" id="KW-0206">Cytoskeleton</keyword>
<dbReference type="CTD" id="89876"/>
<dbReference type="OrthoDB" id="567787at2759"/>
<reference evidence="10" key="2">
    <citation type="submission" date="2021-01" db="UniProtKB">
        <authorList>
            <consortium name="EnsemblMetazoa"/>
        </authorList>
    </citation>
    <scope>IDENTIFICATION</scope>
</reference>
<evidence type="ECO:0000256" key="2">
    <source>
        <dbReference type="ARBA" id="ARBA00022490"/>
    </source>
</evidence>
<accession>A0A7M7NC68</accession>
<dbReference type="GeneID" id="589364"/>
<dbReference type="GO" id="GO:0005930">
    <property type="term" value="C:axoneme"/>
    <property type="evidence" value="ECO:0007669"/>
    <property type="project" value="UniProtKB-SubCell"/>
</dbReference>
<feature type="coiled-coil region" evidence="7">
    <location>
        <begin position="250"/>
        <end position="297"/>
    </location>
</feature>
<feature type="compositionally biased region" description="Polar residues" evidence="8">
    <location>
        <begin position="951"/>
        <end position="960"/>
    </location>
</feature>
<dbReference type="AlphaFoldDB" id="A0A7M7NC68"/>
<dbReference type="FunCoup" id="A0A7M7NC68">
    <property type="interactions" value="48"/>
</dbReference>
<reference evidence="11" key="1">
    <citation type="submission" date="2015-02" db="EMBL/GenBank/DDBJ databases">
        <title>Genome sequencing for Strongylocentrotus purpuratus.</title>
        <authorList>
            <person name="Murali S."/>
            <person name="Liu Y."/>
            <person name="Vee V."/>
            <person name="English A."/>
            <person name="Wang M."/>
            <person name="Skinner E."/>
            <person name="Han Y."/>
            <person name="Muzny D.M."/>
            <person name="Worley K.C."/>
            <person name="Gibbs R.A."/>
        </authorList>
    </citation>
    <scope>NUCLEOTIDE SEQUENCE</scope>
</reference>
<dbReference type="EnsemblMetazoa" id="XM_030977535">
    <property type="protein sequence ID" value="XP_030833395"/>
    <property type="gene ID" value="LOC589364"/>
</dbReference>